<accession>A0AA48GPR9</accession>
<protein>
    <recommendedName>
        <fullName evidence="5">Tetratricopeptide repeat protein</fullName>
    </recommendedName>
</protein>
<evidence type="ECO:0000313" key="3">
    <source>
        <dbReference type="EMBL" id="BDU75309.1"/>
    </source>
</evidence>
<evidence type="ECO:0000256" key="2">
    <source>
        <dbReference type="SAM" id="SignalP"/>
    </source>
</evidence>
<dbReference type="Proteomes" id="UP001228113">
    <property type="component" value="Chromosome"/>
</dbReference>
<dbReference type="SMART" id="SM00028">
    <property type="entry name" value="TPR"/>
    <property type="match status" value="3"/>
</dbReference>
<feature type="chain" id="PRO_5041286325" description="Tetratricopeptide repeat protein" evidence="2">
    <location>
        <begin position="20"/>
        <end position="389"/>
    </location>
</feature>
<evidence type="ECO:0000313" key="4">
    <source>
        <dbReference type="Proteomes" id="UP001228113"/>
    </source>
</evidence>
<dbReference type="InterPro" id="IPR011990">
    <property type="entry name" value="TPR-like_helical_dom_sf"/>
</dbReference>
<dbReference type="Gene3D" id="1.25.40.10">
    <property type="entry name" value="Tetratricopeptide repeat domain"/>
    <property type="match status" value="1"/>
</dbReference>
<feature type="repeat" description="TPR" evidence="1">
    <location>
        <begin position="232"/>
        <end position="265"/>
    </location>
</feature>
<dbReference type="PROSITE" id="PS50005">
    <property type="entry name" value="TPR"/>
    <property type="match status" value="1"/>
</dbReference>
<organism evidence="3 4">
    <name type="scientific">Mesoterricola sediminis</name>
    <dbReference type="NCBI Taxonomy" id="2927980"/>
    <lineage>
        <taxon>Bacteria</taxon>
        <taxon>Pseudomonadati</taxon>
        <taxon>Acidobacteriota</taxon>
        <taxon>Holophagae</taxon>
        <taxon>Holophagales</taxon>
        <taxon>Holophagaceae</taxon>
        <taxon>Mesoterricola</taxon>
    </lineage>
</organism>
<gene>
    <name evidence="3" type="ORF">METESE_02670</name>
</gene>
<keyword evidence="1" id="KW-0802">TPR repeat</keyword>
<dbReference type="Pfam" id="PF14559">
    <property type="entry name" value="TPR_19"/>
    <property type="match status" value="2"/>
</dbReference>
<keyword evidence="2" id="KW-0732">Signal</keyword>
<dbReference type="EMBL" id="AP027081">
    <property type="protein sequence ID" value="BDU75309.1"/>
    <property type="molecule type" value="Genomic_DNA"/>
</dbReference>
<name>A0AA48GPR9_9BACT</name>
<dbReference type="RefSeq" id="WP_316410936.1">
    <property type="nucleotide sequence ID" value="NZ_AP027081.1"/>
</dbReference>
<dbReference type="AlphaFoldDB" id="A0AA48GPR9"/>
<proteinExistence type="predicted"/>
<dbReference type="SUPFAM" id="SSF48452">
    <property type="entry name" value="TPR-like"/>
    <property type="match status" value="1"/>
</dbReference>
<dbReference type="KEGG" id="msea:METESE_02670"/>
<feature type="signal peptide" evidence="2">
    <location>
        <begin position="1"/>
        <end position="19"/>
    </location>
</feature>
<dbReference type="InterPro" id="IPR019734">
    <property type="entry name" value="TPR_rpt"/>
</dbReference>
<evidence type="ECO:0000256" key="1">
    <source>
        <dbReference type="PROSITE-ProRule" id="PRU00339"/>
    </source>
</evidence>
<evidence type="ECO:0008006" key="5">
    <source>
        <dbReference type="Google" id="ProtNLM"/>
    </source>
</evidence>
<sequence>MRLTWLMPLAIAAALPAGAQVAPAAGQALPVPALGGAAPGLPEQLAPPQEADPFYLPPAAREFVYRATAPQPSVHTKLQSLLRAIFRPRNDGGMGLVYDNGRTRTVAEVWAEGKANCLSLTAFFVMACRSIGIHEEYAEAVNTNHWRKVGSLIQFERHVVALTSMAPMADLIADFVPDLRKRVGAYVVTILPEPRFRALFFSNRAVEALTEGNLFDAKTKASQSLQADPGSSVGWNILGVVQVQMGDLEAAEASYRKAMALDPRDGAPLGNLEVLMRNQGRLEEAGAFRERAESVRRKDPYYHAYLAEEALGAGDLAEAATRIRGALKILPRDPDFLLLSARIKLAEGDLEGAMKGIEEARKFADPMERARYDSKLEAIQGMKEGKPTP</sequence>
<keyword evidence="4" id="KW-1185">Reference proteome</keyword>
<reference evidence="3" key="1">
    <citation type="journal article" date="2023" name="Int. J. Syst. Evol. Microbiol.">
        <title>Mesoterricola silvestris gen. nov., sp. nov., Mesoterricola sediminis sp. nov., Geothrix oryzae sp. nov., Geothrix edaphica sp. nov., Geothrix rubra sp. nov., and Geothrix limicola sp. nov., six novel members of Acidobacteriota isolated from soils.</title>
        <authorList>
            <person name="Itoh H."/>
            <person name="Sugisawa Y."/>
            <person name="Mise K."/>
            <person name="Xu Z."/>
            <person name="Kuniyasu M."/>
            <person name="Ushijima N."/>
            <person name="Kawano K."/>
            <person name="Kobayashi E."/>
            <person name="Shiratori Y."/>
            <person name="Masuda Y."/>
            <person name="Senoo K."/>
        </authorList>
    </citation>
    <scope>NUCLEOTIDE SEQUENCE</scope>
    <source>
        <strain evidence="3">W786</strain>
    </source>
</reference>